<dbReference type="EMBL" id="BTRK01000003">
    <property type="protein sequence ID" value="GMR43151.1"/>
    <property type="molecule type" value="Genomic_DNA"/>
</dbReference>
<dbReference type="GO" id="GO:0006281">
    <property type="term" value="P:DNA repair"/>
    <property type="evidence" value="ECO:0007669"/>
    <property type="project" value="TreeGrafter"/>
</dbReference>
<dbReference type="PROSITE" id="PS51467">
    <property type="entry name" value="HARP"/>
    <property type="match status" value="1"/>
</dbReference>
<dbReference type="SMART" id="SM00490">
    <property type="entry name" value="HELICc"/>
    <property type="match status" value="1"/>
</dbReference>
<dbReference type="AlphaFoldDB" id="A0AAN4ZQD1"/>
<gene>
    <name evidence="8" type="ORF">PMAYCL1PPCAC_13346</name>
</gene>
<dbReference type="Pfam" id="PF00176">
    <property type="entry name" value="SNF2-rel_dom"/>
    <property type="match status" value="1"/>
</dbReference>
<organism evidence="8 9">
    <name type="scientific">Pristionchus mayeri</name>
    <dbReference type="NCBI Taxonomy" id="1317129"/>
    <lineage>
        <taxon>Eukaryota</taxon>
        <taxon>Metazoa</taxon>
        <taxon>Ecdysozoa</taxon>
        <taxon>Nematoda</taxon>
        <taxon>Chromadorea</taxon>
        <taxon>Rhabditida</taxon>
        <taxon>Rhabditina</taxon>
        <taxon>Diplogasteromorpha</taxon>
        <taxon>Diplogasteroidea</taxon>
        <taxon>Neodiplogasteridae</taxon>
        <taxon>Pristionchus</taxon>
    </lineage>
</organism>
<accession>A0AAN4ZQD1</accession>
<dbReference type="GO" id="GO:0016787">
    <property type="term" value="F:hydrolase activity"/>
    <property type="evidence" value="ECO:0007669"/>
    <property type="project" value="UniProtKB-KW"/>
</dbReference>
<dbReference type="InterPro" id="IPR010003">
    <property type="entry name" value="HARP_dom"/>
</dbReference>
<dbReference type="GO" id="GO:0005524">
    <property type="term" value="F:ATP binding"/>
    <property type="evidence" value="ECO:0007669"/>
    <property type="project" value="InterPro"/>
</dbReference>
<protein>
    <submittedName>
        <fullName evidence="8">Uncharacterized protein</fullName>
    </submittedName>
</protein>
<dbReference type="InterPro" id="IPR000330">
    <property type="entry name" value="SNF2_N"/>
</dbReference>
<dbReference type="PROSITE" id="PS51192">
    <property type="entry name" value="HELICASE_ATP_BIND_1"/>
    <property type="match status" value="1"/>
</dbReference>
<proteinExistence type="inferred from homology"/>
<dbReference type="PANTHER" id="PTHR45766">
    <property type="entry name" value="DNA ANNEALING HELICASE AND ENDONUCLEASE ZRANB3 FAMILY MEMBER"/>
    <property type="match status" value="1"/>
</dbReference>
<reference evidence="9" key="1">
    <citation type="submission" date="2022-10" db="EMBL/GenBank/DDBJ databases">
        <title>Genome assembly of Pristionchus species.</title>
        <authorList>
            <person name="Yoshida K."/>
            <person name="Sommer R.J."/>
        </authorList>
    </citation>
    <scope>NUCLEOTIDE SEQUENCE [LARGE SCALE GENOMIC DNA]</scope>
    <source>
        <strain evidence="9">RS5460</strain>
    </source>
</reference>
<evidence type="ECO:0000256" key="3">
    <source>
        <dbReference type="ARBA" id="ARBA00023242"/>
    </source>
</evidence>
<dbReference type="PANTHER" id="PTHR45766:SF6">
    <property type="entry name" value="SWI_SNF-RELATED MATRIX-ASSOCIATED ACTIN-DEPENDENT REGULATOR OF CHROMATIN SUBFAMILY A-LIKE PROTEIN 1"/>
    <property type="match status" value="1"/>
</dbReference>
<evidence type="ECO:0000256" key="1">
    <source>
        <dbReference type="ARBA" id="ARBA00004123"/>
    </source>
</evidence>
<dbReference type="InterPro" id="IPR014001">
    <property type="entry name" value="Helicase_ATP-bd"/>
</dbReference>
<dbReference type="SUPFAM" id="SSF52540">
    <property type="entry name" value="P-loop containing nucleoside triphosphate hydrolases"/>
    <property type="match status" value="2"/>
</dbReference>
<name>A0AAN4ZQD1_9BILA</name>
<evidence type="ECO:0000259" key="7">
    <source>
        <dbReference type="PROSITE" id="PS51467"/>
    </source>
</evidence>
<dbReference type="GO" id="GO:0043596">
    <property type="term" value="C:nuclear replication fork"/>
    <property type="evidence" value="ECO:0007669"/>
    <property type="project" value="TreeGrafter"/>
</dbReference>
<evidence type="ECO:0000313" key="9">
    <source>
        <dbReference type="Proteomes" id="UP001328107"/>
    </source>
</evidence>
<evidence type="ECO:0000313" key="8">
    <source>
        <dbReference type="EMBL" id="GMR43151.1"/>
    </source>
</evidence>
<dbReference type="Proteomes" id="UP001328107">
    <property type="component" value="Unassembled WGS sequence"/>
</dbReference>
<keyword evidence="2" id="KW-0378">Hydrolase</keyword>
<dbReference type="CDD" id="cd18793">
    <property type="entry name" value="SF2_C_SNF"/>
    <property type="match status" value="1"/>
</dbReference>
<dbReference type="CDD" id="cd18010">
    <property type="entry name" value="DEXHc_HARP_SMARCAL1"/>
    <property type="match status" value="1"/>
</dbReference>
<comment type="caution">
    <text evidence="8">The sequence shown here is derived from an EMBL/GenBank/DDBJ whole genome shotgun (WGS) entry which is preliminary data.</text>
</comment>
<feature type="domain" description="HARP" evidence="7">
    <location>
        <begin position="223"/>
        <end position="297"/>
    </location>
</feature>
<sequence>MLPSSRPPLTEEQKARIAANRAKAIEKQALTADEKARIAANRARAIQLQALKASGGATGSGESATAATVPIAVSRPPQPPPAAAATISAPSATFAAAAARPVQQQALPVRSASLNDAPQQSMPAPIRTYTGPLTAEQEAQRLKNRQEAMAKQVAARAADEAKKAAAAGAAVPPPTTGYSSHSSLGMGAAHSSVSTTLNMTAAPPVVPAAAPPPTVIAPKIPFMRSNVQAEFSVHSVDRFRVTLTPYLRSITDALRTVPSRIWDDKTRSNTFLFSDLNTVYSVLSRIEDANVHVIRLPENVVRILTKKDKGGREKTHINPTGDLTSGIDPGLLSKLFPYQRKGVEFGIRKGGRCMIADEMGLGKSIQALAIARYYRADFPLAIVCPASVKSAWKGQIERFCPAINENLYIMEKEKEPLPGVSTSNTVIIMSYDFLGKRMDDLTKAGYGVWIFDESHYLKDIKSKRTKASVAVTKKANRVILLSGTPALSRPAELFTQIRLIDPYLFTSQKDFQIRYCDGQETNWGFQAKGATNSEELSMILQNRLMIRRLKSEVLTELPSKIREVIYLKSGDISSRIDKTRLTSSRAFDKGTFNPNDESLLEYYSHTGTAKARPVCDHIMDNFFYEGSDDSRKILVFAHHTIVLDTIEHCLSIREIKSIRIDGKVPASKRGELCKAFQEDPSVRVAVLSITAAGQGITLTAASVVIFAEIHWVPGNMQQAEDRAHRVGQKDSVFVQYMLAKNTADDLIWPLVLNKIDILEQVNLNAEKFTNTERKEIDTDNVEYFIDENDDDVQPTTSKKRKF</sequence>
<dbReference type="Pfam" id="PF00271">
    <property type="entry name" value="Helicase_C"/>
    <property type="match status" value="1"/>
</dbReference>
<dbReference type="PROSITE" id="PS51194">
    <property type="entry name" value="HELICASE_CTER"/>
    <property type="match status" value="1"/>
</dbReference>
<evidence type="ECO:0000256" key="4">
    <source>
        <dbReference type="PROSITE-ProRule" id="PRU00800"/>
    </source>
</evidence>
<evidence type="ECO:0000259" key="5">
    <source>
        <dbReference type="PROSITE" id="PS51192"/>
    </source>
</evidence>
<dbReference type="InterPro" id="IPR038718">
    <property type="entry name" value="SNF2-like_sf"/>
</dbReference>
<dbReference type="Gene3D" id="3.40.50.10810">
    <property type="entry name" value="Tandem AAA-ATPase domain"/>
    <property type="match status" value="1"/>
</dbReference>
<dbReference type="SMART" id="SM00487">
    <property type="entry name" value="DEXDc"/>
    <property type="match status" value="1"/>
</dbReference>
<keyword evidence="9" id="KW-1185">Reference proteome</keyword>
<evidence type="ECO:0000256" key="2">
    <source>
        <dbReference type="ARBA" id="ARBA00022801"/>
    </source>
</evidence>
<keyword evidence="3" id="KW-0539">Nucleus</keyword>
<comment type="similarity">
    <text evidence="4">Belongs to the SNF2/RAD54 helicase family. SMARCAL1 subfamily.</text>
</comment>
<dbReference type="GO" id="GO:0031297">
    <property type="term" value="P:replication fork processing"/>
    <property type="evidence" value="ECO:0007669"/>
    <property type="project" value="TreeGrafter"/>
</dbReference>
<dbReference type="InterPro" id="IPR001650">
    <property type="entry name" value="Helicase_C-like"/>
</dbReference>
<dbReference type="InterPro" id="IPR027417">
    <property type="entry name" value="P-loop_NTPase"/>
</dbReference>
<evidence type="ECO:0000259" key="6">
    <source>
        <dbReference type="PROSITE" id="PS51194"/>
    </source>
</evidence>
<dbReference type="Gene3D" id="3.40.50.300">
    <property type="entry name" value="P-loop containing nucleotide triphosphate hydrolases"/>
    <property type="match status" value="1"/>
</dbReference>
<feature type="domain" description="Helicase C-terminal" evidence="6">
    <location>
        <begin position="618"/>
        <end position="776"/>
    </location>
</feature>
<feature type="domain" description="Helicase ATP-binding" evidence="5">
    <location>
        <begin position="344"/>
        <end position="503"/>
    </location>
</feature>
<comment type="subcellular location">
    <subcellularLocation>
        <location evidence="1">Nucleus</location>
    </subcellularLocation>
</comment>
<dbReference type="InterPro" id="IPR049730">
    <property type="entry name" value="SNF2/RAD54-like_C"/>
</dbReference>